<dbReference type="Gene3D" id="3.40.50.410">
    <property type="entry name" value="von Willebrand factor, type A domain"/>
    <property type="match status" value="1"/>
</dbReference>
<dbReference type="Proteomes" id="UP000440224">
    <property type="component" value="Unassembled WGS sequence"/>
</dbReference>
<feature type="chain" id="PRO_5026860349" evidence="1">
    <location>
        <begin position="36"/>
        <end position="678"/>
    </location>
</feature>
<dbReference type="EMBL" id="WJIE01000014">
    <property type="protein sequence ID" value="MRG96903.1"/>
    <property type="molecule type" value="Genomic_DNA"/>
</dbReference>
<accession>A0A6N7PY16</accession>
<dbReference type="InterPro" id="IPR036465">
    <property type="entry name" value="vWFA_dom_sf"/>
</dbReference>
<proteinExistence type="predicted"/>
<evidence type="ECO:0000256" key="1">
    <source>
        <dbReference type="SAM" id="SignalP"/>
    </source>
</evidence>
<dbReference type="InterPro" id="IPR013694">
    <property type="entry name" value="VIT"/>
</dbReference>
<keyword evidence="4" id="KW-1185">Reference proteome</keyword>
<gene>
    <name evidence="3" type="ORF">GF068_34015</name>
</gene>
<organism evidence="3 4">
    <name type="scientific">Polyangium spumosum</name>
    <dbReference type="NCBI Taxonomy" id="889282"/>
    <lineage>
        <taxon>Bacteria</taxon>
        <taxon>Pseudomonadati</taxon>
        <taxon>Myxococcota</taxon>
        <taxon>Polyangia</taxon>
        <taxon>Polyangiales</taxon>
        <taxon>Polyangiaceae</taxon>
        <taxon>Polyangium</taxon>
    </lineage>
</organism>
<dbReference type="InterPro" id="IPR002035">
    <property type="entry name" value="VWF_A"/>
</dbReference>
<feature type="signal peptide" evidence="1">
    <location>
        <begin position="1"/>
        <end position="35"/>
    </location>
</feature>
<dbReference type="PROSITE" id="PS51468">
    <property type="entry name" value="VIT"/>
    <property type="match status" value="1"/>
</dbReference>
<evidence type="ECO:0000313" key="3">
    <source>
        <dbReference type="EMBL" id="MRG96903.1"/>
    </source>
</evidence>
<name>A0A6N7PY16_9BACT</name>
<keyword evidence="1" id="KW-0732">Signal</keyword>
<dbReference type="AlphaFoldDB" id="A0A6N7PY16"/>
<reference evidence="3 4" key="1">
    <citation type="submission" date="2019-10" db="EMBL/GenBank/DDBJ databases">
        <title>A soil myxobacterium in the family Polyangiaceae.</title>
        <authorList>
            <person name="Li Y."/>
            <person name="Wang J."/>
        </authorList>
    </citation>
    <scope>NUCLEOTIDE SEQUENCE [LARGE SCALE GENOMIC DNA]</scope>
    <source>
        <strain evidence="3 4">DSM 14734</strain>
    </source>
</reference>
<dbReference type="OrthoDB" id="5487702at2"/>
<protein>
    <submittedName>
        <fullName evidence="3">VWA domain-containing protein</fullName>
    </submittedName>
</protein>
<feature type="domain" description="VIT" evidence="2">
    <location>
        <begin position="35"/>
        <end position="171"/>
    </location>
</feature>
<dbReference type="Pfam" id="PF13519">
    <property type="entry name" value="VWA_2"/>
    <property type="match status" value="1"/>
</dbReference>
<comment type="caution">
    <text evidence="3">The sequence shown here is derived from an EMBL/GenBank/DDBJ whole genome shotgun (WGS) entry which is preliminary data.</text>
</comment>
<sequence>MRRSRCRGPITMRTSLASYARAAAALASILLSANAADADTVRGTRSEKLVEKTHVIDLRIGHGHADMVVRRTVHNGGARHDQATFYIDLPEGAVAVGLRTLGTLDGKPHWFDGELLEAEKAAARYRELTGVGGYYPKDPALLSWRSQDLLALQVFPCPPGEPKTIEYTLRLPTHYHEGRHHLDLSAMGTAELPAQVTVTPMEKGEALFVGDKRVMAPAFVTLKDSIDLSVAPASEKPLEGALASVAFGKQKNVVHYHIDAAPALSRVPRGAHVVVLIDASRSLEQEQVEAEVAMTRAYLSHFPDARAAVLTFDRVARAPKGGFVTVREALAGLDGSQIVLKNGSHIDEALARADALLAALPKGTPKRILALTDTRTRQELTPSLLRGRLSKSGALLHVGVVGSSSRTTLQRDDAHAWATLTRPSGGLVWQASIDTTDTGEAPKTTYEELARPRQIDHFQVHAQGIAPEDIAFPEVLAEGESFEDLRLSEKQVPFVEVTGELWATPVRRVLVADEAENRRWAGLVFGSDLLYSIEEADMMPLAMMGRAVSPVTSYLAIEPGVRPSTEGLEEFGASGQGFGSAFGGMGGGHAAKPLLLATFDKHGFLKGELTRGLAACGGEGKKATVWLESTLQEVVLVRAEIEEEKAGSKLVTCLEEAAWEIELPGAFSSSWQGFSIKL</sequence>
<evidence type="ECO:0000259" key="2">
    <source>
        <dbReference type="PROSITE" id="PS51468"/>
    </source>
</evidence>
<dbReference type="SUPFAM" id="SSF53300">
    <property type="entry name" value="vWA-like"/>
    <property type="match status" value="1"/>
</dbReference>
<evidence type="ECO:0000313" key="4">
    <source>
        <dbReference type="Proteomes" id="UP000440224"/>
    </source>
</evidence>